<keyword evidence="4" id="KW-0963">Cytoplasm</keyword>
<evidence type="ECO:0000256" key="11">
    <source>
        <dbReference type="PROSITE-ProRule" id="PRU00331"/>
    </source>
</evidence>
<dbReference type="PANTHER" id="PTHR13291">
    <property type="entry name" value="JOSEPHIN 1, 2"/>
    <property type="match status" value="1"/>
</dbReference>
<sequence length="187" mass="21698">MTDIYHEKQVKELCALHALNNLFQNKTYDKKELDGICETLAPNSWFNPHKSVLGLGNYDINVILIALQSRGYEGIWFDKRKDPQTINLSKVVGFILNTPSDYKFSIITIRLHRRHWIAIREIDGQYYNLDSKNDVPQVLGDSSKLIDFLRTELKNNDRELFIVVTQEVEKNQSWSIAPSINDTAERT</sequence>
<dbReference type="Proteomes" id="UP001372834">
    <property type="component" value="Unassembled WGS sequence"/>
</dbReference>
<dbReference type="GO" id="GO:0006508">
    <property type="term" value="P:proteolysis"/>
    <property type="evidence" value="ECO:0007669"/>
    <property type="project" value="UniProtKB-KW"/>
</dbReference>
<dbReference type="AlphaFoldDB" id="A0AAN8NR24"/>
<comment type="function">
    <text evidence="8">Cleaves 'Lys-63'-linked poly-ubiquitin chains, and with lesser efficiency 'Lys-48'-linked poly-ubiquitin chains (in vitro). May act as a deubiquitinating enzyme.</text>
</comment>
<dbReference type="GO" id="GO:0016579">
    <property type="term" value="P:protein deubiquitination"/>
    <property type="evidence" value="ECO:0007669"/>
    <property type="project" value="InterPro"/>
</dbReference>
<dbReference type="PRINTS" id="PR01233">
    <property type="entry name" value="JOSEPHIN"/>
</dbReference>
<dbReference type="Pfam" id="PF02099">
    <property type="entry name" value="Josephin"/>
    <property type="match status" value="1"/>
</dbReference>
<dbReference type="PANTHER" id="PTHR13291:SF0">
    <property type="entry name" value="JOSEPHIN-LIKE PROTEIN"/>
    <property type="match status" value="1"/>
</dbReference>
<dbReference type="Gene3D" id="3.90.70.40">
    <property type="match status" value="1"/>
</dbReference>
<keyword evidence="7 11" id="KW-0378">Hydrolase</keyword>
<dbReference type="GO" id="GO:0004843">
    <property type="term" value="F:cysteine-type deubiquitinase activity"/>
    <property type="evidence" value="ECO:0007669"/>
    <property type="project" value="UniProtKB-EC"/>
</dbReference>
<reference evidence="13 14" key="1">
    <citation type="submission" date="2023-10" db="EMBL/GenBank/DDBJ databases">
        <title>Genomes of two closely related lineages of the louse Polyplax serrata with different host specificities.</title>
        <authorList>
            <person name="Martinu J."/>
            <person name="Tarabai H."/>
            <person name="Stefka J."/>
            <person name="Hypsa V."/>
        </authorList>
    </citation>
    <scope>NUCLEOTIDE SEQUENCE [LARGE SCALE GENOMIC DNA]</scope>
    <source>
        <strain evidence="13">HR10_N</strain>
    </source>
</reference>
<evidence type="ECO:0000256" key="1">
    <source>
        <dbReference type="ARBA" id="ARBA00000707"/>
    </source>
</evidence>
<evidence type="ECO:0000256" key="5">
    <source>
        <dbReference type="ARBA" id="ARBA00022670"/>
    </source>
</evidence>
<evidence type="ECO:0000256" key="10">
    <source>
        <dbReference type="ARBA" id="ARBA00077222"/>
    </source>
</evidence>
<keyword evidence="6" id="KW-0833">Ubl conjugation pathway</keyword>
<feature type="active site" evidence="11">
    <location>
        <position position="115"/>
    </location>
</feature>
<organism evidence="13 14">
    <name type="scientific">Polyplax serrata</name>
    <name type="common">Common mouse louse</name>
    <dbReference type="NCBI Taxonomy" id="468196"/>
    <lineage>
        <taxon>Eukaryota</taxon>
        <taxon>Metazoa</taxon>
        <taxon>Ecdysozoa</taxon>
        <taxon>Arthropoda</taxon>
        <taxon>Hexapoda</taxon>
        <taxon>Insecta</taxon>
        <taxon>Pterygota</taxon>
        <taxon>Neoptera</taxon>
        <taxon>Paraneoptera</taxon>
        <taxon>Psocodea</taxon>
        <taxon>Troctomorpha</taxon>
        <taxon>Phthiraptera</taxon>
        <taxon>Anoplura</taxon>
        <taxon>Polyplacidae</taxon>
        <taxon>Polyplax</taxon>
    </lineage>
</organism>
<evidence type="ECO:0000256" key="9">
    <source>
        <dbReference type="ARBA" id="ARBA00069892"/>
    </source>
</evidence>
<keyword evidence="5" id="KW-0645">Protease</keyword>
<dbReference type="PROSITE" id="PS50957">
    <property type="entry name" value="JOSEPHIN"/>
    <property type="match status" value="1"/>
</dbReference>
<evidence type="ECO:0000256" key="4">
    <source>
        <dbReference type="ARBA" id="ARBA00022490"/>
    </source>
</evidence>
<accession>A0AAN8NR24</accession>
<dbReference type="FunFam" id="3.90.70.40:FF:000003">
    <property type="entry name" value="josephin-2 isoform X1"/>
    <property type="match status" value="1"/>
</dbReference>
<feature type="active site" evidence="11">
    <location>
        <position position="130"/>
    </location>
</feature>
<dbReference type="GO" id="GO:0005829">
    <property type="term" value="C:cytosol"/>
    <property type="evidence" value="ECO:0007669"/>
    <property type="project" value="UniProtKB-SubCell"/>
</dbReference>
<protein>
    <recommendedName>
        <fullName evidence="9">Josephin-2</fullName>
        <ecNumber evidence="3">3.4.19.12</ecNumber>
    </recommendedName>
    <alternativeName>
        <fullName evidence="10">Josephin domain-containing protein 2</fullName>
    </alternativeName>
</protein>
<comment type="catalytic activity">
    <reaction evidence="1">
        <text>Thiol-dependent hydrolysis of ester, thioester, amide, peptide and isopeptide bonds formed by the C-terminal Gly of ubiquitin (a 76-residue protein attached to proteins as an intracellular targeting signal).</text>
        <dbReference type="EC" id="3.4.19.12"/>
    </reaction>
</comment>
<comment type="subcellular location">
    <subcellularLocation>
        <location evidence="2">Cytoplasm</location>
        <location evidence="2">Cytosol</location>
    </subcellularLocation>
</comment>
<proteinExistence type="predicted"/>
<gene>
    <name evidence="13" type="ORF">RUM43_005374</name>
</gene>
<evidence type="ECO:0000259" key="12">
    <source>
        <dbReference type="PROSITE" id="PS50957"/>
    </source>
</evidence>
<evidence type="ECO:0000256" key="3">
    <source>
        <dbReference type="ARBA" id="ARBA00012759"/>
    </source>
</evidence>
<dbReference type="EMBL" id="JAWJWE010000037">
    <property type="protein sequence ID" value="KAK6625083.1"/>
    <property type="molecule type" value="Genomic_DNA"/>
</dbReference>
<feature type="active site" evidence="11">
    <location>
        <position position="14"/>
    </location>
</feature>
<evidence type="ECO:0000256" key="8">
    <source>
        <dbReference type="ARBA" id="ARBA00058284"/>
    </source>
</evidence>
<evidence type="ECO:0000256" key="2">
    <source>
        <dbReference type="ARBA" id="ARBA00004514"/>
    </source>
</evidence>
<evidence type="ECO:0000313" key="13">
    <source>
        <dbReference type="EMBL" id="KAK6625083.1"/>
    </source>
</evidence>
<evidence type="ECO:0000313" key="14">
    <source>
        <dbReference type="Proteomes" id="UP001372834"/>
    </source>
</evidence>
<evidence type="ECO:0000256" key="6">
    <source>
        <dbReference type="ARBA" id="ARBA00022786"/>
    </source>
</evidence>
<evidence type="ECO:0000256" key="7">
    <source>
        <dbReference type="ARBA" id="ARBA00022801"/>
    </source>
</evidence>
<comment type="caution">
    <text evidence="13">The sequence shown here is derived from an EMBL/GenBank/DDBJ whole genome shotgun (WGS) entry which is preliminary data.</text>
</comment>
<dbReference type="SMART" id="SM01246">
    <property type="entry name" value="Josephin"/>
    <property type="match status" value="1"/>
</dbReference>
<name>A0AAN8NR24_POLSC</name>
<dbReference type="InterPro" id="IPR040053">
    <property type="entry name" value="JOSD1/2"/>
</dbReference>
<dbReference type="EC" id="3.4.19.12" evidence="3"/>
<feature type="domain" description="Josephin" evidence="12">
    <location>
        <begin position="1"/>
        <end position="178"/>
    </location>
</feature>
<dbReference type="InterPro" id="IPR006155">
    <property type="entry name" value="Josephin"/>
</dbReference>